<sequence>MFRLTGLDPGRNTVFTAAYGDDNGAYQVRRCTRKEYNTYSGSRRIAKEVDKRAEQERITEVLHNKPTEKTASTEQYSVHINYVLSNLSKYLEFYKSDTARTRFYLYQGRQRALEEMTNILVNGGKEYNHAKRKNT</sequence>
<comment type="caution">
    <text evidence="1">The sequence shown here is derived from an EMBL/GenBank/DDBJ whole genome shotgun (WGS) entry which is preliminary data.</text>
</comment>
<dbReference type="Proteomes" id="UP000252139">
    <property type="component" value="Unassembled WGS sequence"/>
</dbReference>
<reference evidence="1 2" key="1">
    <citation type="journal article" date="2018" name="G3 (Bethesda)">
        <title>Phylogenetic and Phylogenomic Definition of Rhizopus Species.</title>
        <authorList>
            <person name="Gryganskyi A.P."/>
            <person name="Golan J."/>
            <person name="Dolatabadi S."/>
            <person name="Mondo S."/>
            <person name="Robb S."/>
            <person name="Idnurm A."/>
            <person name="Muszewska A."/>
            <person name="Steczkiewicz K."/>
            <person name="Masonjones S."/>
            <person name="Liao H.L."/>
            <person name="Gajdeczka M.T."/>
            <person name="Anike F."/>
            <person name="Vuek A."/>
            <person name="Anishchenko I.M."/>
            <person name="Voigt K."/>
            <person name="de Hoog G.S."/>
            <person name="Smith M.E."/>
            <person name="Heitman J."/>
            <person name="Vilgalys R."/>
            <person name="Stajich J.E."/>
        </authorList>
    </citation>
    <scope>NUCLEOTIDE SEQUENCE [LARGE SCALE GENOMIC DNA]</scope>
    <source>
        <strain evidence="1 2">CBS 357.93</strain>
    </source>
</reference>
<name>A0A367KA98_RHIAZ</name>
<protein>
    <submittedName>
        <fullName evidence="1">Uncharacterized protein</fullName>
    </submittedName>
</protein>
<proteinExistence type="predicted"/>
<dbReference type="AlphaFoldDB" id="A0A367KA98"/>
<accession>A0A367KA98</accession>
<dbReference type="OrthoDB" id="2237019at2759"/>
<evidence type="ECO:0000313" key="2">
    <source>
        <dbReference type="Proteomes" id="UP000252139"/>
    </source>
</evidence>
<dbReference type="EMBL" id="PJQL01000149">
    <property type="protein sequence ID" value="RCH99070.1"/>
    <property type="molecule type" value="Genomic_DNA"/>
</dbReference>
<keyword evidence="2" id="KW-1185">Reference proteome</keyword>
<organism evidence="1 2">
    <name type="scientific">Rhizopus azygosporus</name>
    <name type="common">Rhizopus microsporus var. azygosporus</name>
    <dbReference type="NCBI Taxonomy" id="86630"/>
    <lineage>
        <taxon>Eukaryota</taxon>
        <taxon>Fungi</taxon>
        <taxon>Fungi incertae sedis</taxon>
        <taxon>Mucoromycota</taxon>
        <taxon>Mucoromycotina</taxon>
        <taxon>Mucoromycetes</taxon>
        <taxon>Mucorales</taxon>
        <taxon>Mucorineae</taxon>
        <taxon>Rhizopodaceae</taxon>
        <taxon>Rhizopus</taxon>
    </lineage>
</organism>
<dbReference type="STRING" id="86630.A0A367KA98"/>
<evidence type="ECO:0000313" key="1">
    <source>
        <dbReference type="EMBL" id="RCH99070.1"/>
    </source>
</evidence>
<gene>
    <name evidence="1" type="ORF">CU097_015215</name>
</gene>